<dbReference type="EMBL" id="MCHX01000015">
    <property type="protein sequence ID" value="OFJ54263.1"/>
    <property type="molecule type" value="Genomic_DNA"/>
</dbReference>
<sequence length="80" mass="8670">MAVYGDGDCLDGPEGCGGETFPRLALSGSGDAYSRCDVHYEAYAARLQPVMDDISHRYPAMAPADFDPSYAGESWDEDAW</sequence>
<dbReference type="RefSeq" id="WP_070352658.1">
    <property type="nucleotide sequence ID" value="NZ_MCHX01000015.1"/>
</dbReference>
<dbReference type="Proteomes" id="UP000178953">
    <property type="component" value="Unassembled WGS sequence"/>
</dbReference>
<name>A0A1E8Q6R5_9MYCO</name>
<gene>
    <name evidence="1" type="ORF">BEL07_08270</name>
</gene>
<keyword evidence="2" id="KW-1185">Reference proteome</keyword>
<protein>
    <submittedName>
        <fullName evidence="1">Uncharacterized protein</fullName>
    </submittedName>
</protein>
<evidence type="ECO:0000313" key="1">
    <source>
        <dbReference type="EMBL" id="OFJ54263.1"/>
    </source>
</evidence>
<comment type="caution">
    <text evidence="1">The sequence shown here is derived from an EMBL/GenBank/DDBJ whole genome shotgun (WGS) entry which is preliminary data.</text>
</comment>
<accession>A0A1E8Q6R5</accession>
<evidence type="ECO:0000313" key="2">
    <source>
        <dbReference type="Proteomes" id="UP000178953"/>
    </source>
</evidence>
<dbReference type="AlphaFoldDB" id="A0A1E8Q6R5"/>
<organism evidence="1 2">
    <name type="scientific">Mycolicibacterium grossiae</name>
    <dbReference type="NCBI Taxonomy" id="1552759"/>
    <lineage>
        <taxon>Bacteria</taxon>
        <taxon>Bacillati</taxon>
        <taxon>Actinomycetota</taxon>
        <taxon>Actinomycetes</taxon>
        <taxon>Mycobacteriales</taxon>
        <taxon>Mycobacteriaceae</taxon>
        <taxon>Mycolicibacterium</taxon>
    </lineage>
</organism>
<reference evidence="1 2" key="1">
    <citation type="submission" date="2016-09" db="EMBL/GenBank/DDBJ databases">
        <title>genome sequence of Mycobacterium sp. 739 SCH.</title>
        <authorList>
            <person name="Greninger A.L."/>
            <person name="Qin X."/>
            <person name="Jerome K."/>
            <person name="Vora S."/>
            <person name="Quinn K."/>
        </authorList>
    </citation>
    <scope>NUCLEOTIDE SEQUENCE [LARGE SCALE GENOMIC DNA]</scope>
    <source>
        <strain evidence="1 2">SCH</strain>
    </source>
</reference>
<proteinExistence type="predicted"/>